<accession>R9GP93</accession>
<proteinExistence type="predicted"/>
<gene>
    <name evidence="1" type="ORF">ADIARSV_3256</name>
</gene>
<dbReference type="EMBL" id="AQPN01000110">
    <property type="protein sequence ID" value="EOR93543.1"/>
    <property type="molecule type" value="Genomic_DNA"/>
</dbReference>
<dbReference type="Proteomes" id="UP000014174">
    <property type="component" value="Unassembled WGS sequence"/>
</dbReference>
<comment type="caution">
    <text evidence="1">The sequence shown here is derived from an EMBL/GenBank/DDBJ whole genome shotgun (WGS) entry which is preliminary data.</text>
</comment>
<protein>
    <submittedName>
        <fullName evidence="1">Mobile element protein</fullName>
    </submittedName>
</protein>
<evidence type="ECO:0000313" key="1">
    <source>
        <dbReference type="EMBL" id="EOR93543.1"/>
    </source>
</evidence>
<organism evidence="1 2">
    <name type="scientific">Arcticibacter svalbardensis MN12-7</name>
    <dbReference type="NCBI Taxonomy" id="1150600"/>
    <lineage>
        <taxon>Bacteria</taxon>
        <taxon>Pseudomonadati</taxon>
        <taxon>Bacteroidota</taxon>
        <taxon>Sphingobacteriia</taxon>
        <taxon>Sphingobacteriales</taxon>
        <taxon>Sphingobacteriaceae</taxon>
        <taxon>Arcticibacter</taxon>
    </lineage>
</organism>
<reference evidence="1 2" key="1">
    <citation type="journal article" date="2013" name="Genome Announc.">
        <title>Draft Genome Sequence of Arcticibacter svalbardensis Strain MN12-7T, a Member of the Family Sphingobacteriaceae Isolated from an Arctic Soil Sample.</title>
        <authorList>
            <person name="Shivaji S."/>
            <person name="Ara S."/>
            <person name="Prasad S."/>
            <person name="Manasa B.P."/>
            <person name="Begum Z."/>
            <person name="Singh A."/>
            <person name="Kumar Pinnaka A."/>
        </authorList>
    </citation>
    <scope>NUCLEOTIDE SEQUENCE [LARGE SCALE GENOMIC DNA]</scope>
    <source>
        <strain evidence="1 2">MN12-7</strain>
    </source>
</reference>
<dbReference type="AlphaFoldDB" id="R9GP93"/>
<sequence length="37" mass="4410">MEHVFAWMHRHGHELKMMTIGIDRETAKITLMNMVTI</sequence>
<name>R9GP93_9SPHI</name>
<evidence type="ECO:0000313" key="2">
    <source>
        <dbReference type="Proteomes" id="UP000014174"/>
    </source>
</evidence>
<keyword evidence="2" id="KW-1185">Reference proteome</keyword>